<comment type="subcellular location">
    <subcellularLocation>
        <location evidence="1">Cell membrane</location>
        <topology evidence="1">Multi-pass membrane protein</topology>
    </subcellularLocation>
</comment>
<dbReference type="CDD" id="cd17324">
    <property type="entry name" value="MFS_NepI_like"/>
    <property type="match status" value="1"/>
</dbReference>
<dbReference type="InterPro" id="IPR011701">
    <property type="entry name" value="MFS"/>
</dbReference>
<proteinExistence type="predicted"/>
<feature type="domain" description="Major facilitator superfamily (MFS) profile" evidence="8">
    <location>
        <begin position="7"/>
        <end position="380"/>
    </location>
</feature>
<name>A0ABQ0Y544_STAGA</name>
<keyword evidence="5 7" id="KW-1133">Transmembrane helix</keyword>
<keyword evidence="4 7" id="KW-0812">Transmembrane</keyword>
<feature type="transmembrane region" description="Helical" evidence="7">
    <location>
        <begin position="135"/>
        <end position="154"/>
    </location>
</feature>
<comment type="caution">
    <text evidence="9">The sequence shown here is derived from an EMBL/GenBank/DDBJ whole genome shotgun (WGS) entry which is preliminary data.</text>
</comment>
<dbReference type="Proteomes" id="UP000321057">
    <property type="component" value="Unassembled WGS sequence"/>
</dbReference>
<feature type="transmembrane region" description="Helical" evidence="7">
    <location>
        <begin position="202"/>
        <end position="225"/>
    </location>
</feature>
<feature type="transmembrane region" description="Helical" evidence="7">
    <location>
        <begin position="42"/>
        <end position="61"/>
    </location>
</feature>
<evidence type="ECO:0000256" key="7">
    <source>
        <dbReference type="SAM" id="Phobius"/>
    </source>
</evidence>
<dbReference type="Pfam" id="PF07690">
    <property type="entry name" value="MFS_1"/>
    <property type="match status" value="1"/>
</dbReference>
<evidence type="ECO:0000256" key="6">
    <source>
        <dbReference type="ARBA" id="ARBA00023136"/>
    </source>
</evidence>
<evidence type="ECO:0000256" key="1">
    <source>
        <dbReference type="ARBA" id="ARBA00004651"/>
    </source>
</evidence>
<feature type="transmembrane region" description="Helical" evidence="7">
    <location>
        <begin position="237"/>
        <end position="257"/>
    </location>
</feature>
<accession>A0ABQ0Y544</accession>
<dbReference type="PANTHER" id="PTHR43124:SF3">
    <property type="entry name" value="CHLORAMPHENICOL EFFLUX PUMP RV0191"/>
    <property type="match status" value="1"/>
</dbReference>
<sequence length="392" mass="42000">MNNNRLIIFILTLGVFGILNTEMGFIGLIPNIGTQFNVSTSTAGWLVSAFAIGIAISGPIMPLVMSKLERKSIMLLVLAIFVVSNVISIFTTSFTILLIARIIPAIFHPVYIALAFSVAADSVERKDAPKAVSRVFIGVSAGMVIGVPIVNFLASQFSLAIAMSFFAVINIIVLIMTLNFIPKMANNKTASYGSQLQMLRRPLTWISIIVSLLFNAGIFGVYSYLTDFLNNVTGATHYIASIALFIYGAANIIGNILSGKLLTTIPQKAIFGLPFTLIIIYSAMFVFGSLLIPMFILTLIWGIVAGISSNITQYIVTSAAPDAPDLSNGIFLSAVNLGTTVGTFIGGVFISTLGSNYVLLVGILASILSIYLVTVRNQKYTASADSFTELQT</sequence>
<feature type="transmembrane region" description="Helical" evidence="7">
    <location>
        <begin position="73"/>
        <end position="100"/>
    </location>
</feature>
<feature type="transmembrane region" description="Helical" evidence="7">
    <location>
        <begin position="7"/>
        <end position="30"/>
    </location>
</feature>
<dbReference type="PANTHER" id="PTHR43124">
    <property type="entry name" value="PURINE EFFLUX PUMP PBUE"/>
    <property type="match status" value="1"/>
</dbReference>
<dbReference type="PRINTS" id="PR00342">
    <property type="entry name" value="RHESUSRHD"/>
</dbReference>
<dbReference type="Gene3D" id="1.20.1250.20">
    <property type="entry name" value="MFS general substrate transporter like domains"/>
    <property type="match status" value="1"/>
</dbReference>
<feature type="transmembrane region" description="Helical" evidence="7">
    <location>
        <begin position="269"/>
        <end position="288"/>
    </location>
</feature>
<feature type="transmembrane region" description="Helical" evidence="7">
    <location>
        <begin position="294"/>
        <end position="317"/>
    </location>
</feature>
<evidence type="ECO:0000256" key="5">
    <source>
        <dbReference type="ARBA" id="ARBA00022989"/>
    </source>
</evidence>
<dbReference type="EMBL" id="BKAX01000006">
    <property type="protein sequence ID" value="GEQ06524.1"/>
    <property type="molecule type" value="Genomic_DNA"/>
</dbReference>
<dbReference type="InterPro" id="IPR002229">
    <property type="entry name" value="RhesusRHD"/>
</dbReference>
<keyword evidence="10" id="KW-1185">Reference proteome</keyword>
<feature type="transmembrane region" description="Helical" evidence="7">
    <location>
        <begin position="356"/>
        <end position="374"/>
    </location>
</feature>
<dbReference type="InterPro" id="IPR050189">
    <property type="entry name" value="MFS_Efflux_Transporters"/>
</dbReference>
<protein>
    <submittedName>
        <fullName evidence="9">MFS transporter</fullName>
    </submittedName>
</protein>
<organism evidence="9 10">
    <name type="scientific">Staphylococcus gallinarum</name>
    <dbReference type="NCBI Taxonomy" id="1293"/>
    <lineage>
        <taxon>Bacteria</taxon>
        <taxon>Bacillati</taxon>
        <taxon>Bacillota</taxon>
        <taxon>Bacilli</taxon>
        <taxon>Bacillales</taxon>
        <taxon>Staphylococcaceae</taxon>
        <taxon>Staphylococcus</taxon>
    </lineage>
</organism>
<evidence type="ECO:0000259" key="8">
    <source>
        <dbReference type="PROSITE" id="PS50850"/>
    </source>
</evidence>
<dbReference type="PROSITE" id="PS50850">
    <property type="entry name" value="MFS"/>
    <property type="match status" value="1"/>
</dbReference>
<feature type="transmembrane region" description="Helical" evidence="7">
    <location>
        <begin position="329"/>
        <end position="350"/>
    </location>
</feature>
<dbReference type="InterPro" id="IPR020846">
    <property type="entry name" value="MFS_dom"/>
</dbReference>
<gene>
    <name evidence="9" type="ORF">SGA02_23520</name>
</gene>
<dbReference type="SUPFAM" id="SSF103473">
    <property type="entry name" value="MFS general substrate transporter"/>
    <property type="match status" value="1"/>
</dbReference>
<keyword evidence="6 7" id="KW-0472">Membrane</keyword>
<evidence type="ECO:0000313" key="10">
    <source>
        <dbReference type="Proteomes" id="UP000321057"/>
    </source>
</evidence>
<reference evidence="9 10" key="1">
    <citation type="submission" date="2019-07" db="EMBL/GenBank/DDBJ databases">
        <title>Whole genome shotgun sequence of Staphylococcus gallinarum NBRC 109767.</title>
        <authorList>
            <person name="Hosoyama A."/>
            <person name="Uohara A."/>
            <person name="Ohji S."/>
            <person name="Ichikawa N."/>
        </authorList>
    </citation>
    <scope>NUCLEOTIDE SEQUENCE [LARGE SCALE GENOMIC DNA]</scope>
    <source>
        <strain evidence="9 10">NBRC 109767</strain>
    </source>
</reference>
<evidence type="ECO:0000256" key="2">
    <source>
        <dbReference type="ARBA" id="ARBA00022448"/>
    </source>
</evidence>
<dbReference type="RefSeq" id="WP_042737586.1">
    <property type="nucleotide sequence ID" value="NZ_BKAX01000006.1"/>
</dbReference>
<keyword evidence="3" id="KW-1003">Cell membrane</keyword>
<evidence type="ECO:0000256" key="3">
    <source>
        <dbReference type="ARBA" id="ARBA00022475"/>
    </source>
</evidence>
<feature type="transmembrane region" description="Helical" evidence="7">
    <location>
        <begin position="160"/>
        <end position="181"/>
    </location>
</feature>
<evidence type="ECO:0000256" key="4">
    <source>
        <dbReference type="ARBA" id="ARBA00022692"/>
    </source>
</evidence>
<keyword evidence="2" id="KW-0813">Transport</keyword>
<dbReference type="InterPro" id="IPR036259">
    <property type="entry name" value="MFS_trans_sf"/>
</dbReference>
<dbReference type="GeneID" id="93846316"/>
<evidence type="ECO:0000313" key="9">
    <source>
        <dbReference type="EMBL" id="GEQ06524.1"/>
    </source>
</evidence>
<feature type="transmembrane region" description="Helical" evidence="7">
    <location>
        <begin position="106"/>
        <end position="123"/>
    </location>
</feature>